<dbReference type="Proteomes" id="UP000011201">
    <property type="component" value="Unassembled WGS sequence"/>
</dbReference>
<dbReference type="EMBL" id="ALWB01000062">
    <property type="protein sequence ID" value="ELS33036.1"/>
    <property type="molecule type" value="Genomic_DNA"/>
</dbReference>
<accession>L8MZW0</accession>
<evidence type="ECO:0000313" key="1">
    <source>
        <dbReference type="EMBL" id="ELS33036.1"/>
    </source>
</evidence>
<reference evidence="1 2" key="1">
    <citation type="journal article" date="2013" name="Proc. Natl. Acad. Sci. U.S.A.">
        <title>Improving the coverage of the cyanobacterial phylum using diversity-driven genome sequencing.</title>
        <authorList>
            <person name="Shih P.M."/>
            <person name="Wu D."/>
            <person name="Latifi A."/>
            <person name="Axen S.D."/>
            <person name="Fewer D.P."/>
            <person name="Talla E."/>
            <person name="Calteau A."/>
            <person name="Cai F."/>
            <person name="Tandeau de Marsac N."/>
            <person name="Rippka R."/>
            <person name="Herdman M."/>
            <person name="Sivonen K."/>
            <person name="Coursin T."/>
            <person name="Laurent T."/>
            <person name="Goodwin L."/>
            <person name="Nolan M."/>
            <person name="Davenport K.W."/>
            <person name="Han C.S."/>
            <person name="Rubin E.M."/>
            <person name="Eisen J.A."/>
            <person name="Woyke T."/>
            <person name="Gugger M."/>
            <person name="Kerfeld C.A."/>
        </authorList>
    </citation>
    <scope>NUCLEOTIDE SEQUENCE [LARGE SCALE GENOMIC DNA]</scope>
    <source>
        <strain evidence="1 2">PCC 7429</strain>
    </source>
</reference>
<sequence length="83" mass="9860">MRQHFWELKAKPSNDFQSSKWLRHFELWYKTCAACAAGFRVLYLIKSTYLELVNRQNLNLELLAHCLLMAEPKSALKAFRQEL</sequence>
<comment type="caution">
    <text evidence="1">The sequence shown here is derived from an EMBL/GenBank/DDBJ whole genome shotgun (WGS) entry which is preliminary data.</text>
</comment>
<protein>
    <submittedName>
        <fullName evidence="1">Uncharacterized protein</fullName>
    </submittedName>
</protein>
<gene>
    <name evidence="1" type="ORF">Pse7429DRAFT_1423</name>
</gene>
<proteinExistence type="predicted"/>
<dbReference type="AlphaFoldDB" id="L8MZW0"/>
<keyword evidence="2" id="KW-1185">Reference proteome</keyword>
<name>L8MZW0_9CYAN</name>
<dbReference type="PATRIC" id="fig|927668.3.peg.2120"/>
<evidence type="ECO:0000313" key="2">
    <source>
        <dbReference type="Proteomes" id="UP000011201"/>
    </source>
</evidence>
<organism evidence="1 2">
    <name type="scientific">Pseudanabaena biceps PCC 7429</name>
    <dbReference type="NCBI Taxonomy" id="927668"/>
    <lineage>
        <taxon>Bacteria</taxon>
        <taxon>Bacillati</taxon>
        <taxon>Cyanobacteriota</taxon>
        <taxon>Cyanophyceae</taxon>
        <taxon>Pseudanabaenales</taxon>
        <taxon>Pseudanabaenaceae</taxon>
        <taxon>Pseudanabaena</taxon>
    </lineage>
</organism>